<evidence type="ECO:0000313" key="10">
    <source>
        <dbReference type="Proteomes" id="UP000282892"/>
    </source>
</evidence>
<dbReference type="GO" id="GO:0046872">
    <property type="term" value="F:metal ion binding"/>
    <property type="evidence" value="ECO:0007669"/>
    <property type="project" value="UniProtKB-KW"/>
</dbReference>
<dbReference type="Pfam" id="PF07687">
    <property type="entry name" value="M20_dimer"/>
    <property type="match status" value="1"/>
</dbReference>
<organism evidence="9 10">
    <name type="scientific">Neobacillus mesonae</name>
    <dbReference type="NCBI Taxonomy" id="1193713"/>
    <lineage>
        <taxon>Bacteria</taxon>
        <taxon>Bacillati</taxon>
        <taxon>Bacillota</taxon>
        <taxon>Bacilli</taxon>
        <taxon>Bacillales</taxon>
        <taxon>Bacillaceae</taxon>
        <taxon>Neobacillus</taxon>
    </lineage>
</organism>
<reference evidence="9 10" key="1">
    <citation type="submission" date="2017-07" db="EMBL/GenBank/DDBJ databases">
        <title>The complete genome sequence of Bacillus mesonae strain H20-5, an efficient strain improving plant abiotic stress resistance.</title>
        <authorList>
            <person name="Kim S.Y."/>
            <person name="Song H."/>
            <person name="Sang M.K."/>
            <person name="Weon H.-Y."/>
            <person name="Song J."/>
        </authorList>
    </citation>
    <scope>NUCLEOTIDE SEQUENCE [LARGE SCALE GENOMIC DNA]</scope>
    <source>
        <strain evidence="9 10">H20-5</strain>
    </source>
</reference>
<dbReference type="InterPro" id="IPR050072">
    <property type="entry name" value="Peptidase_M20A"/>
</dbReference>
<evidence type="ECO:0000256" key="1">
    <source>
        <dbReference type="ARBA" id="ARBA00001941"/>
    </source>
</evidence>
<proteinExistence type="inferred from homology"/>
<dbReference type="InterPro" id="IPR010182">
    <property type="entry name" value="ArgE/DapE"/>
</dbReference>
<dbReference type="AlphaFoldDB" id="A0A3T0HZI4"/>
<accession>A0A3T0HZI4</accession>
<dbReference type="CDD" id="cd03895">
    <property type="entry name" value="M20_ArgE_DapE-like"/>
    <property type="match status" value="1"/>
</dbReference>
<dbReference type="SUPFAM" id="SSF55031">
    <property type="entry name" value="Bacterial exopeptidase dimerisation domain"/>
    <property type="match status" value="1"/>
</dbReference>
<evidence type="ECO:0000256" key="5">
    <source>
        <dbReference type="ARBA" id="ARBA00022801"/>
    </source>
</evidence>
<dbReference type="Proteomes" id="UP000282892">
    <property type="component" value="Chromosome"/>
</dbReference>
<dbReference type="Pfam" id="PF01546">
    <property type="entry name" value="Peptidase_M20"/>
    <property type="match status" value="1"/>
</dbReference>
<dbReference type="PANTHER" id="PTHR43808">
    <property type="entry name" value="ACETYLORNITHINE DEACETYLASE"/>
    <property type="match status" value="1"/>
</dbReference>
<protein>
    <submittedName>
        <fullName evidence="9">Acetylornithine deacetylase</fullName>
    </submittedName>
</protein>
<evidence type="ECO:0000256" key="2">
    <source>
        <dbReference type="ARBA" id="ARBA00001947"/>
    </source>
</evidence>
<dbReference type="Gene3D" id="3.40.630.10">
    <property type="entry name" value="Zn peptidases"/>
    <property type="match status" value="1"/>
</dbReference>
<dbReference type="EMBL" id="CP022572">
    <property type="protein sequence ID" value="AZU62546.1"/>
    <property type="molecule type" value="Genomic_DNA"/>
</dbReference>
<evidence type="ECO:0000256" key="6">
    <source>
        <dbReference type="ARBA" id="ARBA00022833"/>
    </source>
</evidence>
<gene>
    <name evidence="9" type="ORF">CHR53_15405</name>
</gene>
<dbReference type="GO" id="GO:0016787">
    <property type="term" value="F:hydrolase activity"/>
    <property type="evidence" value="ECO:0007669"/>
    <property type="project" value="UniProtKB-KW"/>
</dbReference>
<name>A0A3T0HZI4_9BACI</name>
<evidence type="ECO:0000313" key="9">
    <source>
        <dbReference type="EMBL" id="AZU62546.1"/>
    </source>
</evidence>
<dbReference type="InterPro" id="IPR036264">
    <property type="entry name" value="Bact_exopeptidase_dim_dom"/>
</dbReference>
<evidence type="ECO:0000256" key="3">
    <source>
        <dbReference type="ARBA" id="ARBA00006247"/>
    </source>
</evidence>
<keyword evidence="10" id="KW-1185">Reference proteome</keyword>
<keyword evidence="6" id="KW-0862">Zinc</keyword>
<keyword evidence="7" id="KW-0170">Cobalt</keyword>
<dbReference type="SUPFAM" id="SSF53187">
    <property type="entry name" value="Zn-dependent exopeptidases"/>
    <property type="match status" value="1"/>
</dbReference>
<evidence type="ECO:0000256" key="7">
    <source>
        <dbReference type="ARBA" id="ARBA00023285"/>
    </source>
</evidence>
<dbReference type="RefSeq" id="WP_127487275.1">
    <property type="nucleotide sequence ID" value="NZ_CP022572.1"/>
</dbReference>
<keyword evidence="5" id="KW-0378">Hydrolase</keyword>
<dbReference type="OrthoDB" id="9792335at2"/>
<comment type="cofactor">
    <cofactor evidence="2">
        <name>Zn(2+)</name>
        <dbReference type="ChEBI" id="CHEBI:29105"/>
    </cofactor>
</comment>
<evidence type="ECO:0000256" key="4">
    <source>
        <dbReference type="ARBA" id="ARBA00022723"/>
    </source>
</evidence>
<feature type="domain" description="Peptidase M20 dimerisation" evidence="8">
    <location>
        <begin position="203"/>
        <end position="316"/>
    </location>
</feature>
<dbReference type="Gene3D" id="3.30.70.360">
    <property type="match status" value="1"/>
</dbReference>
<comment type="similarity">
    <text evidence="3">Belongs to the peptidase M20A family.</text>
</comment>
<dbReference type="InterPro" id="IPR002933">
    <property type="entry name" value="Peptidase_M20"/>
</dbReference>
<dbReference type="InterPro" id="IPR011650">
    <property type="entry name" value="Peptidase_M20_dimer"/>
</dbReference>
<evidence type="ECO:0000259" key="8">
    <source>
        <dbReference type="Pfam" id="PF07687"/>
    </source>
</evidence>
<dbReference type="NCBIfam" id="NF005306">
    <property type="entry name" value="PRK06837.1"/>
    <property type="match status" value="1"/>
</dbReference>
<comment type="cofactor">
    <cofactor evidence="1">
        <name>Co(2+)</name>
        <dbReference type="ChEBI" id="CHEBI:48828"/>
    </cofactor>
</comment>
<dbReference type="KEGG" id="nmk:CHR53_15405"/>
<dbReference type="PANTHER" id="PTHR43808:SF25">
    <property type="entry name" value="PEPTIDASE M20 DIMERISATION DOMAIN-CONTAINING PROTEIN"/>
    <property type="match status" value="1"/>
</dbReference>
<sequence>MDALEKVFEQIDQSWDDEVKFLQQLGRFPSTLGNETATQRFLANKFREMSLETDEFIPDVKKLSSLPGFSAPEWSYDGRPIVVGKLPTKGPKQGKSLILQGHIDVVSPEPMRLWDYDPWGSTIEGDRMYGRGLCDMKSGVAAMIYAVKAIQDAGIELGADVLLETVYEEECTGNGALATLQRGYVADGGLIPEPFGPTALKAQVGVIWMRVRVTGAGSHVNIANQSVNAIEKSYILIDALKKYREYINYTKPKHEAFKDVDHPLNVNIGIIKSGDWASTVPADCMFEVRIGLYPDQDPQEIKDEVKAWLLEAAAQDPWLKEVQPEITFYGFHAHGVNLEENLEVYSYLDAAHHKVYDSEMKYLATTATTDVRFYNLFYNIPMTCYGPTGGDMHGANEWVDLTSVREVTKVYAAFILDWCGIRK</sequence>
<keyword evidence="4" id="KW-0479">Metal-binding</keyword>
<dbReference type="InterPro" id="IPR033687">
    <property type="entry name" value="YodQ-like"/>
</dbReference>
<dbReference type="NCBIfam" id="TIGR01910">
    <property type="entry name" value="DapE-ArgE"/>
    <property type="match status" value="1"/>
</dbReference>